<proteinExistence type="predicted"/>
<name>A0A3Z9B6R9_ECOLX</name>
<dbReference type="EMBL" id="AASHPR010000004">
    <property type="protein sequence ID" value="EFC3523552.1"/>
    <property type="molecule type" value="Genomic_DNA"/>
</dbReference>
<protein>
    <submittedName>
        <fullName evidence="2">Uncharacterized protein</fullName>
    </submittedName>
</protein>
<gene>
    <name evidence="2" type="ORF">CTR35_000631</name>
</gene>
<sequence>MAYNELKIKNIYFYFYMVVPLLCPIVYFLTTDAQIAIIVFFVTALICAELDLKEIANVHRASVPKFVNPAISVLFFPPLYVYSRAQFAGVKSSNRWGWFFVYIAIALSCVPVVGALAYSKELKVGACELTTSILKDEGSDVKCLVVEDVKEITDKHYRAKAVLSNGVDMPIVIEEDDDGYIYVKLVPLSDLFDLFD</sequence>
<feature type="transmembrane region" description="Helical" evidence="1">
    <location>
        <begin position="64"/>
        <end position="83"/>
    </location>
</feature>
<keyword evidence="1" id="KW-1133">Transmembrane helix</keyword>
<dbReference type="RefSeq" id="WP_000323889.1">
    <property type="nucleotide sequence ID" value="NZ_BGQB01000003.1"/>
</dbReference>
<keyword evidence="1" id="KW-0472">Membrane</keyword>
<feature type="transmembrane region" description="Helical" evidence="1">
    <location>
        <begin position="95"/>
        <end position="118"/>
    </location>
</feature>
<comment type="caution">
    <text evidence="2">The sequence shown here is derived from an EMBL/GenBank/DDBJ whole genome shotgun (WGS) entry which is preliminary data.</text>
</comment>
<accession>A0A3Z9B6R9</accession>
<dbReference type="AlphaFoldDB" id="A0A3Z9B6R9"/>
<feature type="transmembrane region" description="Helical" evidence="1">
    <location>
        <begin position="35"/>
        <end position="52"/>
    </location>
</feature>
<keyword evidence="1" id="KW-0812">Transmembrane</keyword>
<evidence type="ECO:0000313" key="2">
    <source>
        <dbReference type="EMBL" id="EFC3523552.1"/>
    </source>
</evidence>
<dbReference type="Proteomes" id="UP000538406">
    <property type="component" value="Unassembled WGS sequence"/>
</dbReference>
<organism evidence="2 3">
    <name type="scientific">Escherichia coli</name>
    <dbReference type="NCBI Taxonomy" id="562"/>
    <lineage>
        <taxon>Bacteria</taxon>
        <taxon>Pseudomonadati</taxon>
        <taxon>Pseudomonadota</taxon>
        <taxon>Gammaproteobacteria</taxon>
        <taxon>Enterobacterales</taxon>
        <taxon>Enterobacteriaceae</taxon>
        <taxon>Escherichia</taxon>
    </lineage>
</organism>
<reference evidence="2 3" key="1">
    <citation type="submission" date="2018-08" db="EMBL/GenBank/DDBJ databases">
        <authorList>
            <consortium name="NARMS: The National Antimicrobial Resistance Monitoring System"/>
        </authorList>
    </citation>
    <scope>NUCLEOTIDE SEQUENCE [LARGE SCALE GENOMIC DNA]</scope>
    <source>
        <strain evidence="2 3">FSIS11705178</strain>
    </source>
</reference>
<evidence type="ECO:0000313" key="3">
    <source>
        <dbReference type="Proteomes" id="UP000538406"/>
    </source>
</evidence>
<evidence type="ECO:0000256" key="1">
    <source>
        <dbReference type="SAM" id="Phobius"/>
    </source>
</evidence>